<dbReference type="OrthoDB" id="9795104at2"/>
<dbReference type="SUPFAM" id="SSF50022">
    <property type="entry name" value="ISP domain"/>
    <property type="match status" value="1"/>
</dbReference>
<proteinExistence type="predicted"/>
<dbReference type="Pfam" id="PF00355">
    <property type="entry name" value="Rieske"/>
    <property type="match status" value="1"/>
</dbReference>
<evidence type="ECO:0000259" key="5">
    <source>
        <dbReference type="PROSITE" id="PS51296"/>
    </source>
</evidence>
<dbReference type="AlphaFoldDB" id="A0A517T5P1"/>
<dbReference type="PANTHER" id="PTHR21496:SF23">
    <property type="entry name" value="3-PHENYLPROPIONATE_CINNAMIC ACID DIOXYGENASE FERREDOXIN SUBUNIT"/>
    <property type="match status" value="1"/>
</dbReference>
<dbReference type="KEGG" id="chya:V22_09090"/>
<evidence type="ECO:0000256" key="4">
    <source>
        <dbReference type="ARBA" id="ARBA00023014"/>
    </source>
</evidence>
<dbReference type="PROSITE" id="PS51296">
    <property type="entry name" value="RIESKE"/>
    <property type="match status" value="1"/>
</dbReference>
<evidence type="ECO:0000256" key="3">
    <source>
        <dbReference type="ARBA" id="ARBA00023004"/>
    </source>
</evidence>
<dbReference type="InterPro" id="IPR017941">
    <property type="entry name" value="Rieske_2Fe-2S"/>
</dbReference>
<dbReference type="PANTHER" id="PTHR21496">
    <property type="entry name" value="FERREDOXIN-RELATED"/>
    <property type="match status" value="1"/>
</dbReference>
<feature type="domain" description="Rieske" evidence="5">
    <location>
        <begin position="4"/>
        <end position="98"/>
    </location>
</feature>
<dbReference type="InterPro" id="IPR036922">
    <property type="entry name" value="Rieske_2Fe-2S_sf"/>
</dbReference>
<dbReference type="GO" id="GO:0051537">
    <property type="term" value="F:2 iron, 2 sulfur cluster binding"/>
    <property type="evidence" value="ECO:0007669"/>
    <property type="project" value="UniProtKB-KW"/>
</dbReference>
<reference evidence="6 7" key="1">
    <citation type="submission" date="2019-02" db="EMBL/GenBank/DDBJ databases">
        <title>Deep-cultivation of Planctomycetes and their phenomic and genomic characterization uncovers novel biology.</title>
        <authorList>
            <person name="Wiegand S."/>
            <person name="Jogler M."/>
            <person name="Boedeker C."/>
            <person name="Pinto D."/>
            <person name="Vollmers J."/>
            <person name="Rivas-Marin E."/>
            <person name="Kohn T."/>
            <person name="Peeters S.H."/>
            <person name="Heuer A."/>
            <person name="Rast P."/>
            <person name="Oberbeckmann S."/>
            <person name="Bunk B."/>
            <person name="Jeske O."/>
            <person name="Meyerdierks A."/>
            <person name="Storesund J.E."/>
            <person name="Kallscheuer N."/>
            <person name="Luecker S."/>
            <person name="Lage O.M."/>
            <person name="Pohl T."/>
            <person name="Merkel B.J."/>
            <person name="Hornburger P."/>
            <person name="Mueller R.-W."/>
            <person name="Bruemmer F."/>
            <person name="Labrenz M."/>
            <person name="Spormann A.M."/>
            <person name="Op den Camp H."/>
            <person name="Overmann J."/>
            <person name="Amann R."/>
            <person name="Jetten M.S.M."/>
            <person name="Mascher T."/>
            <person name="Medema M.H."/>
            <person name="Devos D.P."/>
            <person name="Kaster A.-K."/>
            <person name="Ovreas L."/>
            <person name="Rohde M."/>
            <person name="Galperin M.Y."/>
            <person name="Jogler C."/>
        </authorList>
    </citation>
    <scope>NUCLEOTIDE SEQUENCE [LARGE SCALE GENOMIC DNA]</scope>
    <source>
        <strain evidence="6 7">V22</strain>
    </source>
</reference>
<organism evidence="6 7">
    <name type="scientific">Calycomorphotria hydatis</name>
    <dbReference type="NCBI Taxonomy" id="2528027"/>
    <lineage>
        <taxon>Bacteria</taxon>
        <taxon>Pseudomonadati</taxon>
        <taxon>Planctomycetota</taxon>
        <taxon>Planctomycetia</taxon>
        <taxon>Planctomycetales</taxon>
        <taxon>Planctomycetaceae</taxon>
        <taxon>Calycomorphotria</taxon>
    </lineage>
</organism>
<dbReference type="EMBL" id="CP036316">
    <property type="protein sequence ID" value="QDT63684.1"/>
    <property type="molecule type" value="Genomic_DNA"/>
</dbReference>
<keyword evidence="4" id="KW-0411">Iron-sulfur</keyword>
<keyword evidence="2" id="KW-0479">Metal-binding</keyword>
<keyword evidence="1" id="KW-0001">2Fe-2S</keyword>
<sequence>MPAYKLCDVDELPPGKSGEYVAGERVVALFNVDGEFHALDGVCPHAGGPLGKGVLTNKRVTCPWHGWQFDVTTGVSCLTENIVHERFEVEVRDGEVWVEVG</sequence>
<keyword evidence="7" id="KW-1185">Reference proteome</keyword>
<dbReference type="Proteomes" id="UP000319976">
    <property type="component" value="Chromosome"/>
</dbReference>
<evidence type="ECO:0000313" key="7">
    <source>
        <dbReference type="Proteomes" id="UP000319976"/>
    </source>
</evidence>
<dbReference type="Gene3D" id="2.102.10.10">
    <property type="entry name" value="Rieske [2Fe-2S] iron-sulphur domain"/>
    <property type="match status" value="1"/>
</dbReference>
<evidence type="ECO:0000256" key="1">
    <source>
        <dbReference type="ARBA" id="ARBA00022714"/>
    </source>
</evidence>
<evidence type="ECO:0000256" key="2">
    <source>
        <dbReference type="ARBA" id="ARBA00022723"/>
    </source>
</evidence>
<dbReference type="RefSeq" id="WP_145260190.1">
    <property type="nucleotide sequence ID" value="NZ_CP036316.1"/>
</dbReference>
<keyword evidence="3" id="KW-0408">Iron</keyword>
<protein>
    <submittedName>
        <fullName evidence="6">Ferredoxin CarAc</fullName>
    </submittedName>
</protein>
<gene>
    <name evidence="6" type="primary">carAc</name>
    <name evidence="6" type="ORF">V22_09090</name>
</gene>
<accession>A0A517T5P1</accession>
<dbReference type="GO" id="GO:0046872">
    <property type="term" value="F:metal ion binding"/>
    <property type="evidence" value="ECO:0007669"/>
    <property type="project" value="UniProtKB-KW"/>
</dbReference>
<name>A0A517T5P1_9PLAN</name>
<evidence type="ECO:0000313" key="6">
    <source>
        <dbReference type="EMBL" id="QDT63684.1"/>
    </source>
</evidence>